<name>A0A5B7H834_PORTR</name>
<evidence type="ECO:0000313" key="2">
    <source>
        <dbReference type="EMBL" id="MPC66303.1"/>
    </source>
</evidence>
<protein>
    <submittedName>
        <fullName evidence="2">Uncharacterized protein</fullName>
    </submittedName>
</protein>
<gene>
    <name evidence="2" type="ORF">E2C01_060450</name>
</gene>
<dbReference type="EMBL" id="VSRR010024592">
    <property type="protein sequence ID" value="MPC66303.1"/>
    <property type="molecule type" value="Genomic_DNA"/>
</dbReference>
<feature type="region of interest" description="Disordered" evidence="1">
    <location>
        <begin position="1"/>
        <end position="28"/>
    </location>
</feature>
<comment type="caution">
    <text evidence="2">The sequence shown here is derived from an EMBL/GenBank/DDBJ whole genome shotgun (WGS) entry which is preliminary data.</text>
</comment>
<evidence type="ECO:0000256" key="1">
    <source>
        <dbReference type="SAM" id="MobiDB-lite"/>
    </source>
</evidence>
<evidence type="ECO:0000313" key="3">
    <source>
        <dbReference type="Proteomes" id="UP000324222"/>
    </source>
</evidence>
<proteinExistence type="predicted"/>
<dbReference type="AlphaFoldDB" id="A0A5B7H834"/>
<organism evidence="2 3">
    <name type="scientific">Portunus trituberculatus</name>
    <name type="common">Swimming crab</name>
    <name type="synonym">Neptunus trituberculatus</name>
    <dbReference type="NCBI Taxonomy" id="210409"/>
    <lineage>
        <taxon>Eukaryota</taxon>
        <taxon>Metazoa</taxon>
        <taxon>Ecdysozoa</taxon>
        <taxon>Arthropoda</taxon>
        <taxon>Crustacea</taxon>
        <taxon>Multicrustacea</taxon>
        <taxon>Malacostraca</taxon>
        <taxon>Eumalacostraca</taxon>
        <taxon>Eucarida</taxon>
        <taxon>Decapoda</taxon>
        <taxon>Pleocyemata</taxon>
        <taxon>Brachyura</taxon>
        <taxon>Eubrachyura</taxon>
        <taxon>Portunoidea</taxon>
        <taxon>Portunidae</taxon>
        <taxon>Portuninae</taxon>
        <taxon>Portunus</taxon>
    </lineage>
</organism>
<reference evidence="2 3" key="1">
    <citation type="submission" date="2019-05" db="EMBL/GenBank/DDBJ databases">
        <title>Another draft genome of Portunus trituberculatus and its Hox gene families provides insights of decapod evolution.</title>
        <authorList>
            <person name="Jeong J.-H."/>
            <person name="Song I."/>
            <person name="Kim S."/>
            <person name="Choi T."/>
            <person name="Kim D."/>
            <person name="Ryu S."/>
            <person name="Kim W."/>
        </authorList>
    </citation>
    <scope>NUCLEOTIDE SEQUENCE [LARGE SCALE GENOMIC DNA]</scope>
    <source>
        <tissue evidence="2">Muscle</tissue>
    </source>
</reference>
<keyword evidence="3" id="KW-1185">Reference proteome</keyword>
<dbReference type="Proteomes" id="UP000324222">
    <property type="component" value="Unassembled WGS sequence"/>
</dbReference>
<accession>A0A5B7H834</accession>
<sequence length="152" mass="16892">MRGRPSIPRLDVLAGPSPSSPQWSQAKRLGVSVRPEGVSYSGNIRQEWRGSSVPYLSSRARPRHARQIEESCPPVLARERYELTLSQIYIHSLTYLHRTMLTRNTTRKHTPGPDPLPATASVTGQWLGRSHGVVLGSPGTLARNTPARCMHH</sequence>